<dbReference type="STRING" id="517418.Ctha_0518"/>
<feature type="chain" id="PRO_5002795811" description="DUF3078 domain-containing protein" evidence="1">
    <location>
        <begin position="45"/>
        <end position="340"/>
    </location>
</feature>
<evidence type="ECO:0008006" key="4">
    <source>
        <dbReference type="Google" id="ProtNLM"/>
    </source>
</evidence>
<feature type="signal peptide" evidence="1">
    <location>
        <begin position="1"/>
        <end position="44"/>
    </location>
</feature>
<sequence>MRLLFIFEIIARKNHLTQMKNMNRIYTAILSVVFLFSALSHANAQETKTTEVSTETVKIDTISIGADGSIETATIIRKIQKTTFLPDFIYNIRPYGSIVQVSFKDWAEGGINSVAWAAGLEANSKYIFKPFVWENRLELGFGQNKSNGESLRKTTDIIDFETNIRYGARVFKPEFVATLRTQFAPGYDYDTDGDPQISAFFDPAYLVQSIGMSYKHSEQLEASLGLAFREIITDKYTLFSDDTDTDEIESVDFKTGIRASGLLAMNVLDDIFFKSRLQLFSAFDQLDVWDVNSKNTLHMRINDSIHTEVGVYFLFQKNATGRLQIQQTFALSFGYAFSNI</sequence>
<dbReference type="InterPro" id="IPR021428">
    <property type="entry name" value="DUF3078"/>
</dbReference>
<dbReference type="EMBL" id="CP001100">
    <property type="protein sequence ID" value="ACF12989.1"/>
    <property type="molecule type" value="Genomic_DNA"/>
</dbReference>
<dbReference type="AlphaFoldDB" id="B3QV35"/>
<dbReference type="KEGG" id="cts:Ctha_0518"/>
<dbReference type="eggNOG" id="COG3137">
    <property type="taxonomic scope" value="Bacteria"/>
</dbReference>
<keyword evidence="1" id="KW-0732">Signal</keyword>
<dbReference type="Proteomes" id="UP000001208">
    <property type="component" value="Chromosome"/>
</dbReference>
<evidence type="ECO:0000313" key="2">
    <source>
        <dbReference type="EMBL" id="ACF12989.1"/>
    </source>
</evidence>
<protein>
    <recommendedName>
        <fullName evidence="4">DUF3078 domain-containing protein</fullName>
    </recommendedName>
</protein>
<evidence type="ECO:0000313" key="3">
    <source>
        <dbReference type="Proteomes" id="UP000001208"/>
    </source>
</evidence>
<proteinExistence type="predicted"/>
<reference evidence="2 3" key="1">
    <citation type="submission" date="2008-06" db="EMBL/GenBank/DDBJ databases">
        <title>Complete sequence of Chloroherpeton thalassium ATCC 35110.</title>
        <authorList>
            <consortium name="US DOE Joint Genome Institute"/>
            <person name="Lucas S."/>
            <person name="Copeland A."/>
            <person name="Lapidus A."/>
            <person name="Glavina del Rio T."/>
            <person name="Dalin E."/>
            <person name="Tice H."/>
            <person name="Bruce D."/>
            <person name="Goodwin L."/>
            <person name="Pitluck S."/>
            <person name="Schmutz J."/>
            <person name="Larimer F."/>
            <person name="Land M."/>
            <person name="Hauser L."/>
            <person name="Kyrpides N."/>
            <person name="Mikhailova N."/>
            <person name="Liu Z."/>
            <person name="Li T."/>
            <person name="Zhao F."/>
            <person name="Overmann J."/>
            <person name="Bryant D.A."/>
            <person name="Richardson P."/>
        </authorList>
    </citation>
    <scope>NUCLEOTIDE SEQUENCE [LARGE SCALE GENOMIC DNA]</scope>
    <source>
        <strain evidence="3">ATCC 35110 / GB-78</strain>
    </source>
</reference>
<organism evidence="2 3">
    <name type="scientific">Chloroherpeton thalassium (strain ATCC 35110 / GB-78)</name>
    <dbReference type="NCBI Taxonomy" id="517418"/>
    <lineage>
        <taxon>Bacteria</taxon>
        <taxon>Pseudomonadati</taxon>
        <taxon>Chlorobiota</taxon>
        <taxon>Chlorobiia</taxon>
        <taxon>Chlorobiales</taxon>
        <taxon>Chloroherpetonaceae</taxon>
        <taxon>Chloroherpeton</taxon>
    </lineage>
</organism>
<dbReference type="Pfam" id="PF11276">
    <property type="entry name" value="DUF3078"/>
    <property type="match status" value="1"/>
</dbReference>
<keyword evidence="3" id="KW-1185">Reference proteome</keyword>
<name>B3QV35_CHLT3</name>
<dbReference type="HOGENOM" id="CLU_057100_1_0_10"/>
<evidence type="ECO:0000256" key="1">
    <source>
        <dbReference type="SAM" id="SignalP"/>
    </source>
</evidence>
<gene>
    <name evidence="2" type="ordered locus">Ctha_0518</name>
</gene>
<accession>B3QV35</accession>